<dbReference type="InterPro" id="IPR001584">
    <property type="entry name" value="Integrase_cat-core"/>
</dbReference>
<evidence type="ECO:0000313" key="4">
    <source>
        <dbReference type="Proteomes" id="UP000660885"/>
    </source>
</evidence>
<protein>
    <submittedName>
        <fullName evidence="3">IS3 family transposase</fullName>
    </submittedName>
</protein>
<dbReference type="PANTHER" id="PTHR47515">
    <property type="entry name" value="LOW CALCIUM RESPONSE LOCUS PROTEIN T"/>
    <property type="match status" value="1"/>
</dbReference>
<feature type="region of interest" description="Disordered" evidence="1">
    <location>
        <begin position="349"/>
        <end position="373"/>
    </location>
</feature>
<dbReference type="InterPro" id="IPR009057">
    <property type="entry name" value="Homeodomain-like_sf"/>
</dbReference>
<reference evidence="3 4" key="1">
    <citation type="submission" date="2021-01" db="EMBL/GenBank/DDBJ databases">
        <title>Belnapia mucosa sp. nov. and Belnapia arida sp. nov., isolated from the Tabernas Desert (Almeria, Spain).</title>
        <authorList>
            <person name="Molina-Menor E."/>
            <person name="Vidal-Verdu A."/>
            <person name="Calonge A."/>
            <person name="Satari L."/>
            <person name="Pereto J."/>
            <person name="Porcar M."/>
        </authorList>
    </citation>
    <scope>NUCLEOTIDE SEQUENCE [LARGE SCALE GENOMIC DNA]</scope>
    <source>
        <strain evidence="3 4">T18</strain>
    </source>
</reference>
<dbReference type="RefSeq" id="WP_202835152.1">
    <property type="nucleotide sequence ID" value="NZ_JAETWB010000041.1"/>
</dbReference>
<sequence length="373" mass="43555">MKRRFSVEQIVAVLKQAELGLPVAELTRKLGISEQTFYRWKKQYAGLETDQVREFKQLTEENARLKRLVAELSLDKAVLQDVLFKKVPRPALMKEVVAYVARSHGYSERRACSLTRQHRSTQRKLSTRDPRLEIRQRMHEIAQTRIRYGYRRVHIMLRRDGWTVGRNLVWRLYREEGLVLRSKRPRRRKMVVHREARYVPKHPNEAWSLDFVHDELRQGTKFRALTVVDIWSREGLAIEVGQRLKGEQVVEVLNRLVQQRGAPKYLFADNGSEFTGQLVDLWAYHHGVQIDLSRPGKPTDNAHIETFNGSLRDECLNLHWFETLAEARAIVEAWRRDYNESRPHMALGQKTPQEYLLQRGPCGSTNGSTAGEG</sequence>
<dbReference type="Pfam" id="PF01527">
    <property type="entry name" value="HTH_Tnp_1"/>
    <property type="match status" value="1"/>
</dbReference>
<dbReference type="SUPFAM" id="SSF53098">
    <property type="entry name" value="Ribonuclease H-like"/>
    <property type="match status" value="1"/>
</dbReference>
<dbReference type="NCBIfam" id="NF033516">
    <property type="entry name" value="transpos_IS3"/>
    <property type="match status" value="1"/>
</dbReference>
<dbReference type="InterPro" id="IPR002514">
    <property type="entry name" value="Transposase_8"/>
</dbReference>
<evidence type="ECO:0000313" key="3">
    <source>
        <dbReference type="EMBL" id="MBL6081940.1"/>
    </source>
</evidence>
<dbReference type="SUPFAM" id="SSF46689">
    <property type="entry name" value="Homeodomain-like"/>
    <property type="match status" value="1"/>
</dbReference>
<dbReference type="InterPro" id="IPR036397">
    <property type="entry name" value="RNaseH_sf"/>
</dbReference>
<gene>
    <name evidence="3" type="ORF">JMJ56_28560</name>
</gene>
<dbReference type="Pfam" id="PF13276">
    <property type="entry name" value="HTH_21"/>
    <property type="match status" value="1"/>
</dbReference>
<dbReference type="Gene3D" id="3.30.420.10">
    <property type="entry name" value="Ribonuclease H-like superfamily/Ribonuclease H"/>
    <property type="match status" value="1"/>
</dbReference>
<dbReference type="PROSITE" id="PS50994">
    <property type="entry name" value="INTEGRASE"/>
    <property type="match status" value="1"/>
</dbReference>
<comment type="caution">
    <text evidence="3">The sequence shown here is derived from an EMBL/GenBank/DDBJ whole genome shotgun (WGS) entry which is preliminary data.</text>
</comment>
<organism evidence="3 4">
    <name type="scientific">Belnapia arida</name>
    <dbReference type="NCBI Taxonomy" id="2804533"/>
    <lineage>
        <taxon>Bacteria</taxon>
        <taxon>Pseudomonadati</taxon>
        <taxon>Pseudomonadota</taxon>
        <taxon>Alphaproteobacteria</taxon>
        <taxon>Acetobacterales</taxon>
        <taxon>Roseomonadaceae</taxon>
        <taxon>Belnapia</taxon>
    </lineage>
</organism>
<name>A0ABS1UCQ9_9PROT</name>
<dbReference type="PANTHER" id="PTHR47515:SF1">
    <property type="entry name" value="BLR2054 PROTEIN"/>
    <property type="match status" value="1"/>
</dbReference>
<accession>A0ABS1UCQ9</accession>
<dbReference type="Pfam" id="PF13683">
    <property type="entry name" value="rve_3"/>
    <property type="match status" value="1"/>
</dbReference>
<dbReference type="Proteomes" id="UP000660885">
    <property type="component" value="Unassembled WGS sequence"/>
</dbReference>
<evidence type="ECO:0000259" key="2">
    <source>
        <dbReference type="PROSITE" id="PS50994"/>
    </source>
</evidence>
<keyword evidence="4" id="KW-1185">Reference proteome</keyword>
<dbReference type="InterPro" id="IPR025948">
    <property type="entry name" value="HTH-like_dom"/>
</dbReference>
<dbReference type="InterPro" id="IPR048020">
    <property type="entry name" value="Transpos_IS3"/>
</dbReference>
<dbReference type="EMBL" id="JAETWB010000041">
    <property type="protein sequence ID" value="MBL6081940.1"/>
    <property type="molecule type" value="Genomic_DNA"/>
</dbReference>
<feature type="domain" description="Integrase catalytic" evidence="2">
    <location>
        <begin position="199"/>
        <end position="360"/>
    </location>
</feature>
<proteinExistence type="predicted"/>
<dbReference type="InterPro" id="IPR012337">
    <property type="entry name" value="RNaseH-like_sf"/>
</dbReference>
<evidence type="ECO:0000256" key="1">
    <source>
        <dbReference type="SAM" id="MobiDB-lite"/>
    </source>
</evidence>
<feature type="compositionally biased region" description="Polar residues" evidence="1">
    <location>
        <begin position="363"/>
        <end position="373"/>
    </location>
</feature>